<dbReference type="PANTHER" id="PTHR21261:SF2">
    <property type="entry name" value="GH04238P-RELATED"/>
    <property type="match status" value="1"/>
</dbReference>
<name>A0ABM1M363_NICVS</name>
<dbReference type="SUPFAM" id="SSF48726">
    <property type="entry name" value="Immunoglobulin"/>
    <property type="match status" value="1"/>
</dbReference>
<dbReference type="Gene3D" id="2.60.40.10">
    <property type="entry name" value="Immunoglobulins"/>
    <property type="match status" value="1"/>
</dbReference>
<sequence>MCSALINVSVPVLIFVFGLLNVGNSVKINRLQVPEVIRHGAPVVLDCDFTLEATDSDLVVKWFFNKNKTLVYQWIPGSSTRPQVSGILKGRLNLEYAASVDGNSVHRALHILKPGPDLSGDYTCSVSTFQSEDIRTKSMLVFVPEKSLILRRVSADAEDIRVECKAEGVFPKPDIVLRSQQRRGPRGRESIRGVRTMVTFNRKQGDRGWWFEQSRSYANITNGTSRFAVFDKALAAYVAALPQ</sequence>
<dbReference type="GeneID" id="108557119"/>
<keyword evidence="2" id="KW-1185">Reference proteome</keyword>
<dbReference type="InterPro" id="IPR013270">
    <property type="entry name" value="CD47_Vset"/>
</dbReference>
<dbReference type="Pfam" id="PF08204">
    <property type="entry name" value="V-set_CD47"/>
    <property type="match status" value="1"/>
</dbReference>
<gene>
    <name evidence="3" type="primary">LOC108557119</name>
</gene>
<proteinExistence type="predicted"/>
<protein>
    <submittedName>
        <fullName evidence="3">Uncharacterized protein LOC108557119</fullName>
    </submittedName>
</protein>
<dbReference type="SMART" id="SM00409">
    <property type="entry name" value="IG"/>
    <property type="match status" value="1"/>
</dbReference>
<reference evidence="3" key="1">
    <citation type="submission" date="2025-08" db="UniProtKB">
        <authorList>
            <consortium name="RefSeq"/>
        </authorList>
    </citation>
    <scope>IDENTIFICATION</scope>
    <source>
        <tissue evidence="3">Whole Larva</tissue>
    </source>
</reference>
<dbReference type="InterPro" id="IPR013783">
    <property type="entry name" value="Ig-like_fold"/>
</dbReference>
<evidence type="ECO:0000313" key="3">
    <source>
        <dbReference type="RefSeq" id="XP_017769013.1"/>
    </source>
</evidence>
<feature type="domain" description="Ig-like" evidence="1">
    <location>
        <begin position="11"/>
        <end position="135"/>
    </location>
</feature>
<dbReference type="PANTHER" id="PTHR21261">
    <property type="entry name" value="BEAT PROTEIN"/>
    <property type="match status" value="1"/>
</dbReference>
<dbReference type="Proteomes" id="UP000695000">
    <property type="component" value="Unplaced"/>
</dbReference>
<organism evidence="2 3">
    <name type="scientific">Nicrophorus vespilloides</name>
    <name type="common">Boreal carrion beetle</name>
    <dbReference type="NCBI Taxonomy" id="110193"/>
    <lineage>
        <taxon>Eukaryota</taxon>
        <taxon>Metazoa</taxon>
        <taxon>Ecdysozoa</taxon>
        <taxon>Arthropoda</taxon>
        <taxon>Hexapoda</taxon>
        <taxon>Insecta</taxon>
        <taxon>Pterygota</taxon>
        <taxon>Neoptera</taxon>
        <taxon>Endopterygota</taxon>
        <taxon>Coleoptera</taxon>
        <taxon>Polyphaga</taxon>
        <taxon>Staphyliniformia</taxon>
        <taxon>Silphidae</taxon>
        <taxon>Nicrophorinae</taxon>
        <taxon>Nicrophorus</taxon>
    </lineage>
</organism>
<dbReference type="InterPro" id="IPR003599">
    <property type="entry name" value="Ig_sub"/>
</dbReference>
<accession>A0ABM1M363</accession>
<evidence type="ECO:0000259" key="1">
    <source>
        <dbReference type="PROSITE" id="PS50835"/>
    </source>
</evidence>
<dbReference type="InterPro" id="IPR036179">
    <property type="entry name" value="Ig-like_dom_sf"/>
</dbReference>
<dbReference type="RefSeq" id="XP_017769013.1">
    <property type="nucleotide sequence ID" value="XM_017913524.1"/>
</dbReference>
<dbReference type="InterPro" id="IPR007110">
    <property type="entry name" value="Ig-like_dom"/>
</dbReference>
<dbReference type="PROSITE" id="PS50835">
    <property type="entry name" value="IG_LIKE"/>
    <property type="match status" value="1"/>
</dbReference>
<evidence type="ECO:0000313" key="2">
    <source>
        <dbReference type="Proteomes" id="UP000695000"/>
    </source>
</evidence>